<dbReference type="GO" id="GO:0140359">
    <property type="term" value="F:ABC-type transporter activity"/>
    <property type="evidence" value="ECO:0007669"/>
    <property type="project" value="InterPro"/>
</dbReference>
<dbReference type="Pfam" id="PF00664">
    <property type="entry name" value="ABC_membrane"/>
    <property type="match status" value="1"/>
</dbReference>
<evidence type="ECO:0000256" key="4">
    <source>
        <dbReference type="ARBA" id="ARBA00023136"/>
    </source>
</evidence>
<feature type="transmembrane region" description="Helical" evidence="5">
    <location>
        <begin position="104"/>
        <end position="124"/>
    </location>
</feature>
<dbReference type="EMBL" id="WJBH02000068">
    <property type="protein sequence ID" value="KAI9550964.1"/>
    <property type="molecule type" value="Genomic_DNA"/>
</dbReference>
<sequence length="227" mass="24791">MVYGELMGLLDPSLKQEEAQHLNDILALIFLGIAFGTGIGAFMQTFMLTIAGEKLVFRVRKLVFQSILKQKIGWFDQLENSVGSLCARLSRDASAIQGATGARIGLLVQVSVSILVALTLSLVYSWKLALVSGVFVPVVLLSGVLEVKMNTGQIAAKAKALEQSTRLATEAISNIRTIASLGLEEKFSTNYMASLREPYRCRNPNGGRRRRFATIQSLQHTNANAME</sequence>
<protein>
    <submittedName>
        <fullName evidence="7">ABC protein</fullName>
    </submittedName>
</protein>
<accession>A0AAD5PNE4</accession>
<evidence type="ECO:0000313" key="7">
    <source>
        <dbReference type="EMBL" id="KAI9550964.1"/>
    </source>
</evidence>
<organism evidence="7 8">
    <name type="scientific">Daphnia sinensis</name>
    <dbReference type="NCBI Taxonomy" id="1820382"/>
    <lineage>
        <taxon>Eukaryota</taxon>
        <taxon>Metazoa</taxon>
        <taxon>Ecdysozoa</taxon>
        <taxon>Arthropoda</taxon>
        <taxon>Crustacea</taxon>
        <taxon>Branchiopoda</taxon>
        <taxon>Diplostraca</taxon>
        <taxon>Cladocera</taxon>
        <taxon>Anomopoda</taxon>
        <taxon>Daphniidae</taxon>
        <taxon>Daphnia</taxon>
        <taxon>Daphnia similis group</taxon>
    </lineage>
</organism>
<feature type="transmembrane region" description="Helical" evidence="5">
    <location>
        <begin position="25"/>
        <end position="51"/>
    </location>
</feature>
<dbReference type="AlphaFoldDB" id="A0AAD5PNE4"/>
<reference evidence="7" key="1">
    <citation type="submission" date="2022-05" db="EMBL/GenBank/DDBJ databases">
        <title>A multi-omics perspective on studying reproductive biology in Daphnia sinensis.</title>
        <authorList>
            <person name="Jia J."/>
        </authorList>
    </citation>
    <scope>NUCLEOTIDE SEQUENCE</scope>
    <source>
        <strain evidence="7">WSL</strain>
    </source>
</reference>
<dbReference type="Proteomes" id="UP000820818">
    <property type="component" value="Unassembled WGS sequence"/>
</dbReference>
<keyword evidence="8" id="KW-1185">Reference proteome</keyword>
<feature type="domain" description="ABC transmembrane type-1" evidence="6">
    <location>
        <begin position="6"/>
        <end position="201"/>
    </location>
</feature>
<evidence type="ECO:0000256" key="1">
    <source>
        <dbReference type="ARBA" id="ARBA00004141"/>
    </source>
</evidence>
<dbReference type="InterPro" id="IPR011527">
    <property type="entry name" value="ABC1_TM_dom"/>
</dbReference>
<keyword evidence="4 5" id="KW-0472">Membrane</keyword>
<keyword evidence="3 5" id="KW-1133">Transmembrane helix</keyword>
<evidence type="ECO:0000256" key="3">
    <source>
        <dbReference type="ARBA" id="ARBA00022989"/>
    </source>
</evidence>
<evidence type="ECO:0000313" key="8">
    <source>
        <dbReference type="Proteomes" id="UP000820818"/>
    </source>
</evidence>
<dbReference type="CDD" id="cd18578">
    <property type="entry name" value="ABC_6TM_Pgp_ABCB1_D2_like"/>
    <property type="match status" value="1"/>
</dbReference>
<evidence type="ECO:0000256" key="5">
    <source>
        <dbReference type="SAM" id="Phobius"/>
    </source>
</evidence>
<dbReference type="PROSITE" id="PS50929">
    <property type="entry name" value="ABC_TM1F"/>
    <property type="match status" value="1"/>
</dbReference>
<evidence type="ECO:0000259" key="6">
    <source>
        <dbReference type="PROSITE" id="PS50929"/>
    </source>
</evidence>
<dbReference type="PANTHER" id="PTHR24221:SF645">
    <property type="entry name" value="LP14331P"/>
    <property type="match status" value="1"/>
</dbReference>
<dbReference type="InterPro" id="IPR039421">
    <property type="entry name" value="Type_1_exporter"/>
</dbReference>
<proteinExistence type="predicted"/>
<evidence type="ECO:0000256" key="2">
    <source>
        <dbReference type="ARBA" id="ARBA00022692"/>
    </source>
</evidence>
<dbReference type="GO" id="GO:0016020">
    <property type="term" value="C:membrane"/>
    <property type="evidence" value="ECO:0007669"/>
    <property type="project" value="UniProtKB-SubCell"/>
</dbReference>
<gene>
    <name evidence="7" type="ORF">GHT06_005348</name>
</gene>
<dbReference type="SUPFAM" id="SSF90123">
    <property type="entry name" value="ABC transporter transmembrane region"/>
    <property type="match status" value="1"/>
</dbReference>
<dbReference type="PANTHER" id="PTHR24221">
    <property type="entry name" value="ATP-BINDING CASSETTE SUB-FAMILY B"/>
    <property type="match status" value="1"/>
</dbReference>
<name>A0AAD5PNE4_9CRUS</name>
<dbReference type="Gene3D" id="1.20.1560.10">
    <property type="entry name" value="ABC transporter type 1, transmembrane domain"/>
    <property type="match status" value="1"/>
</dbReference>
<comment type="subcellular location">
    <subcellularLocation>
        <location evidence="1">Membrane</location>
        <topology evidence="1">Multi-pass membrane protein</topology>
    </subcellularLocation>
</comment>
<keyword evidence="2 5" id="KW-0812">Transmembrane</keyword>
<dbReference type="InterPro" id="IPR036640">
    <property type="entry name" value="ABC1_TM_sf"/>
</dbReference>
<dbReference type="GO" id="GO:0005524">
    <property type="term" value="F:ATP binding"/>
    <property type="evidence" value="ECO:0007669"/>
    <property type="project" value="InterPro"/>
</dbReference>
<feature type="transmembrane region" description="Helical" evidence="5">
    <location>
        <begin position="130"/>
        <end position="147"/>
    </location>
</feature>
<comment type="caution">
    <text evidence="7">The sequence shown here is derived from an EMBL/GenBank/DDBJ whole genome shotgun (WGS) entry which is preliminary data.</text>
</comment>